<gene>
    <name evidence="3" type="ORF">SAMN05443661_12028</name>
</gene>
<evidence type="ECO:0000256" key="1">
    <source>
        <dbReference type="SAM" id="MobiDB-lite"/>
    </source>
</evidence>
<reference evidence="3 4" key="1">
    <citation type="submission" date="2016-10" db="EMBL/GenBank/DDBJ databases">
        <authorList>
            <person name="de Groot N.N."/>
        </authorList>
    </citation>
    <scope>NUCLEOTIDE SEQUENCE [LARGE SCALE GENOMIC DNA]</scope>
    <source>
        <strain evidence="3 4">SP2</strain>
    </source>
</reference>
<accession>A0A1I3Q3Q1</accession>
<dbReference type="PANTHER" id="PTHR36174:SF1">
    <property type="entry name" value="LIPID II:GLYCINE GLYCYLTRANSFERASE"/>
    <property type="match status" value="1"/>
</dbReference>
<dbReference type="AlphaFoldDB" id="A0A1I3Q3Q1"/>
<dbReference type="InterPro" id="IPR050644">
    <property type="entry name" value="PG_Glycine_Bridge_Synth"/>
</dbReference>
<sequence>MSQQLTRGGKSDRPGADDIDPVRVESDGESGLTATVFDSIHGVEPDRWNGVVDGSELGTVFHRYEWLAAIETGIGYPARHVVVEKDSNPIGLFPNFVVEVPKTPFNRMTSVYPGFGGPLLTTDVSESLSRVLDLVPDLCSGRTVVHEIRACNTNFLRYDEYLSSSGYDSDRVEGRFLLNLEKGYDALFAEMDSSKRRAIRRGRETDHEIVEEELTRSNMRRFYEKYCQHMEDVDGTIYPFDFFEQLTAMDDRVLLLTLRLEGEYAGGFLELLDDEQSSVHGFFSGLPAEYFEYHASELLYDYLFQWAIENGYETYDFGGAGANFEDGAFRFKEEFGGDLVPNVYWERPTSPAWRLIDIGRSLYGRYGK</sequence>
<organism evidence="3 4">
    <name type="scientific">Natronobacterium gregoryi</name>
    <dbReference type="NCBI Taxonomy" id="44930"/>
    <lineage>
        <taxon>Archaea</taxon>
        <taxon>Methanobacteriati</taxon>
        <taxon>Methanobacteriota</taxon>
        <taxon>Stenosarchaea group</taxon>
        <taxon>Halobacteria</taxon>
        <taxon>Halobacteriales</taxon>
        <taxon>Natrialbaceae</taxon>
        <taxon>Natronobacterium</taxon>
    </lineage>
</organism>
<dbReference type="PANTHER" id="PTHR36174">
    <property type="entry name" value="LIPID II:GLYCINE GLYCYLTRANSFERASE"/>
    <property type="match status" value="1"/>
</dbReference>
<dbReference type="EMBL" id="FORO01000020">
    <property type="protein sequence ID" value="SFJ28553.1"/>
    <property type="molecule type" value="Genomic_DNA"/>
</dbReference>
<dbReference type="Proteomes" id="UP000182829">
    <property type="component" value="Unassembled WGS sequence"/>
</dbReference>
<proteinExistence type="predicted"/>
<evidence type="ECO:0000313" key="4">
    <source>
        <dbReference type="Proteomes" id="UP000182829"/>
    </source>
</evidence>
<evidence type="ECO:0000259" key="2">
    <source>
        <dbReference type="Pfam" id="PF13480"/>
    </source>
</evidence>
<dbReference type="InterPro" id="IPR016181">
    <property type="entry name" value="Acyl_CoA_acyltransferase"/>
</dbReference>
<protein>
    <submittedName>
        <fullName evidence="3">Predicted N-acyltransferase</fullName>
    </submittedName>
</protein>
<feature type="compositionally biased region" description="Basic and acidic residues" evidence="1">
    <location>
        <begin position="9"/>
        <end position="26"/>
    </location>
</feature>
<keyword evidence="3" id="KW-0808">Transferase</keyword>
<dbReference type="OrthoDB" id="135106at2157"/>
<name>A0A1I3Q3Q1_9EURY</name>
<dbReference type="Gene3D" id="3.40.630.30">
    <property type="match status" value="1"/>
</dbReference>
<dbReference type="GO" id="GO:0016746">
    <property type="term" value="F:acyltransferase activity"/>
    <property type="evidence" value="ECO:0007669"/>
    <property type="project" value="UniProtKB-KW"/>
</dbReference>
<dbReference type="RefSeq" id="WP_005581683.1">
    <property type="nucleotide sequence ID" value="NZ_FORO01000020.1"/>
</dbReference>
<evidence type="ECO:0000313" key="3">
    <source>
        <dbReference type="EMBL" id="SFJ28553.1"/>
    </source>
</evidence>
<dbReference type="OMA" id="FKKQWGA"/>
<dbReference type="SUPFAM" id="SSF55729">
    <property type="entry name" value="Acyl-CoA N-acyltransferases (Nat)"/>
    <property type="match status" value="1"/>
</dbReference>
<dbReference type="Pfam" id="PF13480">
    <property type="entry name" value="Acetyltransf_6"/>
    <property type="match status" value="1"/>
</dbReference>
<dbReference type="InterPro" id="IPR038740">
    <property type="entry name" value="BioF2-like_GNAT_dom"/>
</dbReference>
<feature type="domain" description="BioF2-like acetyltransferase" evidence="2">
    <location>
        <begin position="196"/>
        <end position="324"/>
    </location>
</feature>
<feature type="region of interest" description="Disordered" evidence="1">
    <location>
        <begin position="1"/>
        <end position="29"/>
    </location>
</feature>
<keyword evidence="3" id="KW-0012">Acyltransferase</keyword>
<dbReference type="GeneID" id="14206867"/>